<organism evidence="2 3">
    <name type="scientific">Clostridium grantii DSM 8605</name>
    <dbReference type="NCBI Taxonomy" id="1121316"/>
    <lineage>
        <taxon>Bacteria</taxon>
        <taxon>Bacillati</taxon>
        <taxon>Bacillota</taxon>
        <taxon>Clostridia</taxon>
        <taxon>Eubacteriales</taxon>
        <taxon>Clostridiaceae</taxon>
        <taxon>Clostridium</taxon>
    </lineage>
</organism>
<proteinExistence type="predicted"/>
<accession>A0A1M5WHS2</accession>
<dbReference type="EMBL" id="FQXM01000017">
    <property type="protein sequence ID" value="SHH87079.1"/>
    <property type="molecule type" value="Genomic_DNA"/>
</dbReference>
<protein>
    <submittedName>
        <fullName evidence="2">Calcineurin-like phosphoesterase</fullName>
    </submittedName>
</protein>
<dbReference type="InterPro" id="IPR004843">
    <property type="entry name" value="Calcineurin-like_PHP"/>
</dbReference>
<dbReference type="Proteomes" id="UP000184447">
    <property type="component" value="Unassembled WGS sequence"/>
</dbReference>
<dbReference type="PANTHER" id="PTHR31302">
    <property type="entry name" value="TRANSMEMBRANE PROTEIN WITH METALLOPHOSPHOESTERASE DOMAIN-RELATED"/>
    <property type="match status" value="1"/>
</dbReference>
<dbReference type="PANTHER" id="PTHR31302:SF0">
    <property type="entry name" value="TRANSMEMBRANE PROTEIN WITH METALLOPHOSPHOESTERASE DOMAIN"/>
    <property type="match status" value="1"/>
</dbReference>
<dbReference type="AlphaFoldDB" id="A0A1M5WHS2"/>
<dbReference type="InterPro" id="IPR029052">
    <property type="entry name" value="Metallo-depent_PP-like"/>
</dbReference>
<dbReference type="GO" id="GO:0016787">
    <property type="term" value="F:hydrolase activity"/>
    <property type="evidence" value="ECO:0007669"/>
    <property type="project" value="InterPro"/>
</dbReference>
<dbReference type="InterPro" id="IPR051158">
    <property type="entry name" value="Metallophosphoesterase_sf"/>
</dbReference>
<keyword evidence="3" id="KW-1185">Reference proteome</keyword>
<evidence type="ECO:0000259" key="1">
    <source>
        <dbReference type="Pfam" id="PF00149"/>
    </source>
</evidence>
<dbReference type="Gene3D" id="3.60.21.10">
    <property type="match status" value="1"/>
</dbReference>
<name>A0A1M5WHS2_9CLOT</name>
<dbReference type="RefSeq" id="WP_159434093.1">
    <property type="nucleotide sequence ID" value="NZ_FQXM01000017.1"/>
</dbReference>
<dbReference type="OrthoDB" id="9780884at2"/>
<reference evidence="2 3" key="1">
    <citation type="submission" date="2016-11" db="EMBL/GenBank/DDBJ databases">
        <authorList>
            <person name="Jaros S."/>
            <person name="Januszkiewicz K."/>
            <person name="Wedrychowicz H."/>
        </authorList>
    </citation>
    <scope>NUCLEOTIDE SEQUENCE [LARGE SCALE GENOMIC DNA]</scope>
    <source>
        <strain evidence="2 3">DSM 8605</strain>
    </source>
</reference>
<gene>
    <name evidence="2" type="ORF">SAMN02745207_02926</name>
</gene>
<feature type="domain" description="Calcineurin-like phosphoesterase" evidence="1">
    <location>
        <begin position="42"/>
        <end position="90"/>
    </location>
</feature>
<evidence type="ECO:0000313" key="2">
    <source>
        <dbReference type="EMBL" id="SHH87079.1"/>
    </source>
</evidence>
<dbReference type="SUPFAM" id="SSF56300">
    <property type="entry name" value="Metallo-dependent phosphatases"/>
    <property type="match status" value="1"/>
</dbReference>
<sequence length="118" mass="13120">MTFTLLLISITIFVYCYAQNNSIKVQNIKVEITDLSKELEGIKIAHISDVHLPKNASNIDTILNKVKKQKPDIIVLTGDLIDKSADLNTCGLEKLCKGLSEITNTYLLQVIMRFGVGI</sequence>
<evidence type="ECO:0000313" key="3">
    <source>
        <dbReference type="Proteomes" id="UP000184447"/>
    </source>
</evidence>
<dbReference type="STRING" id="1121316.SAMN02745207_02926"/>
<dbReference type="Pfam" id="PF00149">
    <property type="entry name" value="Metallophos"/>
    <property type="match status" value="1"/>
</dbReference>